<evidence type="ECO:0000313" key="3">
    <source>
        <dbReference type="Proteomes" id="UP000249886"/>
    </source>
</evidence>
<name>A0A6H9XKD2_9CORY</name>
<dbReference type="Gene3D" id="3.40.50.300">
    <property type="entry name" value="P-loop containing nucleotide triphosphate hydrolases"/>
    <property type="match status" value="1"/>
</dbReference>
<proteinExistence type="predicted"/>
<dbReference type="EMBL" id="UARK01000023">
    <property type="protein sequence ID" value="SPW30677.1"/>
    <property type="molecule type" value="Genomic_DNA"/>
</dbReference>
<accession>A0A6H9XKD2</accession>
<comment type="caution">
    <text evidence="2">The sequence shown here is derived from an EMBL/GenBank/DDBJ whole genome shotgun (WGS) entry which is preliminary data.</text>
</comment>
<reference evidence="2 3" key="1">
    <citation type="submission" date="2018-06" db="EMBL/GenBank/DDBJ databases">
        <authorList>
            <consortium name="Pathogen Informatics"/>
            <person name="Doyle S."/>
        </authorList>
    </citation>
    <scope>NUCLEOTIDE SEQUENCE [LARGE SCALE GENOMIC DNA]</scope>
    <source>
        <strain evidence="2 3">NCTC10254</strain>
    </source>
</reference>
<dbReference type="PANTHER" id="PTHR34301">
    <property type="entry name" value="DNA-BINDING PROTEIN-RELATED"/>
    <property type="match status" value="1"/>
</dbReference>
<evidence type="ECO:0000259" key="1">
    <source>
        <dbReference type="Pfam" id="PF13401"/>
    </source>
</evidence>
<dbReference type="RefSeq" id="WP_005526611.1">
    <property type="nucleotide sequence ID" value="NZ_CP050134.2"/>
</dbReference>
<feature type="domain" description="ORC1/DEAH AAA+ ATPase" evidence="1">
    <location>
        <begin position="44"/>
        <end position="180"/>
    </location>
</feature>
<dbReference type="InterPro" id="IPR049945">
    <property type="entry name" value="AAA_22"/>
</dbReference>
<protein>
    <submittedName>
        <fullName evidence="2">ATPase</fullName>
    </submittedName>
</protein>
<dbReference type="Pfam" id="PF13401">
    <property type="entry name" value="AAA_22"/>
    <property type="match status" value="1"/>
</dbReference>
<dbReference type="SUPFAM" id="SSF52540">
    <property type="entry name" value="P-loop containing nucleoside triphosphate hydrolases"/>
    <property type="match status" value="1"/>
</dbReference>
<organism evidence="2 3">
    <name type="scientific">Corynebacterium matruchotii</name>
    <dbReference type="NCBI Taxonomy" id="43768"/>
    <lineage>
        <taxon>Bacteria</taxon>
        <taxon>Bacillati</taxon>
        <taxon>Actinomycetota</taxon>
        <taxon>Actinomycetes</taxon>
        <taxon>Mycobacteriales</taxon>
        <taxon>Corynebacteriaceae</taxon>
        <taxon>Corynebacterium</taxon>
    </lineage>
</organism>
<evidence type="ECO:0000313" key="2">
    <source>
        <dbReference type="EMBL" id="SPW30677.1"/>
    </source>
</evidence>
<gene>
    <name evidence="2" type="ORF">NCTC10254_01778</name>
</gene>
<dbReference type="InterPro" id="IPR027417">
    <property type="entry name" value="P-loop_NTPase"/>
</dbReference>
<dbReference type="GeneID" id="84573990"/>
<dbReference type="PANTHER" id="PTHR34301:SF8">
    <property type="entry name" value="ATPASE DOMAIN-CONTAINING PROTEIN"/>
    <property type="match status" value="1"/>
</dbReference>
<dbReference type="Proteomes" id="UP000249886">
    <property type="component" value="Unassembled WGS sequence"/>
</dbReference>
<dbReference type="AlphaFoldDB" id="A0A6H9XKD2"/>
<sequence>MNQQYRNQFRPSFGMSPLYLAGRDEWIRSFHLGLFEPGNPIRASLVWGPRGIGKTVLLNEFEDIAAQYGWIVLRADPRQDMIHHLMHTVIPRAVTDPASKSSRKITGITIAGLGGVNMTVEHATRPEPTLNTMLRDLLRAVDGVLITIDEVQSVPIEEMRELATTIQDLRRDDLNIAFSGAGLVQGINDLMNHPGMTFLRRAETIQLDMVTDRDVATTLRETMDEGGKQFDEAGLVAATALTRGYPYLIQAVGSLLWAQAEIDHHNQVTADTVAKIHDDVIYRMGHQVHRPALAHLSERELDFLHHMAALGPEPASTSKIADRMGLKANVASQTRAKLLNRELIAVPARGKVEFTLPYLREYLLEGRIL</sequence>